<evidence type="ECO:0000313" key="2">
    <source>
        <dbReference type="Proteomes" id="UP000076798"/>
    </source>
</evidence>
<organism evidence="1 2">
    <name type="scientific">Sistotremastrum suecicum HHB10207 ss-3</name>
    <dbReference type="NCBI Taxonomy" id="1314776"/>
    <lineage>
        <taxon>Eukaryota</taxon>
        <taxon>Fungi</taxon>
        <taxon>Dikarya</taxon>
        <taxon>Basidiomycota</taxon>
        <taxon>Agaricomycotina</taxon>
        <taxon>Agaricomycetes</taxon>
        <taxon>Sistotremastrales</taxon>
        <taxon>Sistotremastraceae</taxon>
        <taxon>Sistotremastrum</taxon>
    </lineage>
</organism>
<dbReference type="Proteomes" id="UP000076798">
    <property type="component" value="Unassembled WGS sequence"/>
</dbReference>
<reference evidence="1 2" key="1">
    <citation type="journal article" date="2016" name="Mol. Biol. Evol.">
        <title>Comparative Genomics of Early-Diverging Mushroom-Forming Fungi Provides Insights into the Origins of Lignocellulose Decay Capabilities.</title>
        <authorList>
            <person name="Nagy L.G."/>
            <person name="Riley R."/>
            <person name="Tritt A."/>
            <person name="Adam C."/>
            <person name="Daum C."/>
            <person name="Floudas D."/>
            <person name="Sun H."/>
            <person name="Yadav J.S."/>
            <person name="Pangilinan J."/>
            <person name="Larsson K.H."/>
            <person name="Matsuura K."/>
            <person name="Barry K."/>
            <person name="Labutti K."/>
            <person name="Kuo R."/>
            <person name="Ohm R.A."/>
            <person name="Bhattacharya S.S."/>
            <person name="Shirouzu T."/>
            <person name="Yoshinaga Y."/>
            <person name="Martin F.M."/>
            <person name="Grigoriev I.V."/>
            <person name="Hibbett D.S."/>
        </authorList>
    </citation>
    <scope>NUCLEOTIDE SEQUENCE [LARGE SCALE GENOMIC DNA]</scope>
    <source>
        <strain evidence="1 2">HHB10207 ss-3</strain>
    </source>
</reference>
<protein>
    <recommendedName>
        <fullName evidence="3">F-box domain-containing protein</fullName>
    </recommendedName>
</protein>
<dbReference type="EMBL" id="KV428569">
    <property type="protein sequence ID" value="KZT31468.1"/>
    <property type="molecule type" value="Genomic_DNA"/>
</dbReference>
<evidence type="ECO:0008006" key="3">
    <source>
        <dbReference type="Google" id="ProtNLM"/>
    </source>
</evidence>
<sequence>MPFDRMPTELIKKVFEEYMSDDAMLDGPTGRLVSTLRLGLISRRIRAIALSELAIWRTIYLHWPADVVEEYFRRAQDSDISVYLDTFQGANSKEAAQANRARWGNVLRSKMGGIVHLDACIRSAACGEALSDAFETPAPHLQTLRMALGNFKFCHDRLFSLAAPKLQAASFDSRLIWNLVPFTSLSTVT</sequence>
<accession>A0A165WS08</accession>
<name>A0A165WS08_9AGAM</name>
<keyword evidence="2" id="KW-1185">Reference proteome</keyword>
<feature type="non-terminal residue" evidence="1">
    <location>
        <position position="189"/>
    </location>
</feature>
<proteinExistence type="predicted"/>
<gene>
    <name evidence="1" type="ORF">SISSUDRAFT_724043</name>
</gene>
<evidence type="ECO:0000313" key="1">
    <source>
        <dbReference type="EMBL" id="KZT31468.1"/>
    </source>
</evidence>
<dbReference type="AlphaFoldDB" id="A0A165WS08"/>